<dbReference type="SUPFAM" id="SSF56112">
    <property type="entry name" value="Protein kinase-like (PK-like)"/>
    <property type="match status" value="1"/>
</dbReference>
<feature type="region of interest" description="Disordered" evidence="1">
    <location>
        <begin position="657"/>
        <end position="681"/>
    </location>
</feature>
<name>A0A4Y7SG70_COPMI</name>
<feature type="region of interest" description="Disordered" evidence="1">
    <location>
        <begin position="615"/>
        <end position="644"/>
    </location>
</feature>
<dbReference type="OrthoDB" id="5584477at2759"/>
<sequence length="766" mass="85569">MFQSRKQMGESTPPPPLKFTRTSEAYAQELYSEVLDNEEIDAFLDEPTANGSRRKNWTTPHAPAPAEDLVRSLYKMLSSIVKRFAFAPKPGVQRKVVDTRKFEGSDEVNAEGYRNCPILVVRAAGPSFQFPTSPERGAPSTERTETLGFTNMATYFSVKLDAVVGSEDEIMDEMENYARQVFRDQPNRIYVRSMFFTEKHARLVHFDRAGAQITPPIDIRQDPHTFVRLVAGLSSPDERLLGFDDSIQWNIVNGMKLGGSLTTTDSNAEARTFAIIGEIPTSRDSIHGRATTCWRVRDPESSEELVIKDSWRPEHFPPEHELLALVKGIPGVVDMISHESGRWETKDFRCTTTTGQYENRVSSRVALKPYGKPLVFFTTVLQVLSALRDAIAGHQQLVGDEIRILHRDISHNNVLLGRDGAQAGQRGILIDLDMAFRSTDAQPWVISDANIGTRLFQSLCVLQSYAMAEKAAPRDYLDDLESFFYLLAFIFLAHTPNGGRIPREEEGSSIVWAWADRDPDAANAAKEALLGLGPTARLAMRLVESTWGPHCASLFDKYRNYVSDIYYQKLDFLSAADGDGDPFKYLHLRRDEQYLDVLSMLDQAISAIQASPSPELLPEAESTPVAPPPCSDNKNGPIARAFSSDANEPLLKPAVITSSSSEKVSPTPEIPTPCNPTPKLRRSARLQHVHLTKRELSPTNVIPIQGALLSTTALPTAHQPTHRPARQLRRSVRILKRRRADDDHSDPPPPKAKRTKRGARLTTYIH</sequence>
<evidence type="ECO:0000256" key="1">
    <source>
        <dbReference type="SAM" id="MobiDB-lite"/>
    </source>
</evidence>
<protein>
    <recommendedName>
        <fullName evidence="2">Fungal-type protein kinase domain-containing protein</fullName>
    </recommendedName>
</protein>
<evidence type="ECO:0000259" key="2">
    <source>
        <dbReference type="Pfam" id="PF17667"/>
    </source>
</evidence>
<dbReference type="InterPro" id="IPR011009">
    <property type="entry name" value="Kinase-like_dom_sf"/>
</dbReference>
<gene>
    <name evidence="3" type="ORF">FA13DRAFT_1696443</name>
</gene>
<feature type="domain" description="Fungal-type protein kinase" evidence="2">
    <location>
        <begin position="148"/>
        <end position="341"/>
    </location>
</feature>
<dbReference type="Proteomes" id="UP000298030">
    <property type="component" value="Unassembled WGS sequence"/>
</dbReference>
<feature type="region of interest" description="Disordered" evidence="1">
    <location>
        <begin position="1"/>
        <end position="20"/>
    </location>
</feature>
<dbReference type="PANTHER" id="PTHR38248">
    <property type="entry name" value="FUNK1 6"/>
    <property type="match status" value="1"/>
</dbReference>
<organism evidence="3 4">
    <name type="scientific">Coprinellus micaceus</name>
    <name type="common">Glistening ink-cap mushroom</name>
    <name type="synonym">Coprinus micaceus</name>
    <dbReference type="NCBI Taxonomy" id="71717"/>
    <lineage>
        <taxon>Eukaryota</taxon>
        <taxon>Fungi</taxon>
        <taxon>Dikarya</taxon>
        <taxon>Basidiomycota</taxon>
        <taxon>Agaricomycotina</taxon>
        <taxon>Agaricomycetes</taxon>
        <taxon>Agaricomycetidae</taxon>
        <taxon>Agaricales</taxon>
        <taxon>Agaricineae</taxon>
        <taxon>Psathyrellaceae</taxon>
        <taxon>Coprinellus</taxon>
    </lineage>
</organism>
<dbReference type="STRING" id="71717.A0A4Y7SG70"/>
<reference evidence="3 4" key="1">
    <citation type="journal article" date="2019" name="Nat. Ecol. Evol.">
        <title>Megaphylogeny resolves global patterns of mushroom evolution.</title>
        <authorList>
            <person name="Varga T."/>
            <person name="Krizsan K."/>
            <person name="Foldi C."/>
            <person name="Dima B."/>
            <person name="Sanchez-Garcia M."/>
            <person name="Sanchez-Ramirez S."/>
            <person name="Szollosi G.J."/>
            <person name="Szarkandi J.G."/>
            <person name="Papp V."/>
            <person name="Albert L."/>
            <person name="Andreopoulos W."/>
            <person name="Angelini C."/>
            <person name="Antonin V."/>
            <person name="Barry K.W."/>
            <person name="Bougher N.L."/>
            <person name="Buchanan P."/>
            <person name="Buyck B."/>
            <person name="Bense V."/>
            <person name="Catcheside P."/>
            <person name="Chovatia M."/>
            <person name="Cooper J."/>
            <person name="Damon W."/>
            <person name="Desjardin D."/>
            <person name="Finy P."/>
            <person name="Geml J."/>
            <person name="Haridas S."/>
            <person name="Hughes K."/>
            <person name="Justo A."/>
            <person name="Karasinski D."/>
            <person name="Kautmanova I."/>
            <person name="Kiss B."/>
            <person name="Kocsube S."/>
            <person name="Kotiranta H."/>
            <person name="LaButti K.M."/>
            <person name="Lechner B.E."/>
            <person name="Liimatainen K."/>
            <person name="Lipzen A."/>
            <person name="Lukacs Z."/>
            <person name="Mihaltcheva S."/>
            <person name="Morgado L.N."/>
            <person name="Niskanen T."/>
            <person name="Noordeloos M.E."/>
            <person name="Ohm R.A."/>
            <person name="Ortiz-Santana B."/>
            <person name="Ovrebo C."/>
            <person name="Racz N."/>
            <person name="Riley R."/>
            <person name="Savchenko A."/>
            <person name="Shiryaev A."/>
            <person name="Soop K."/>
            <person name="Spirin V."/>
            <person name="Szebenyi C."/>
            <person name="Tomsovsky M."/>
            <person name="Tulloss R.E."/>
            <person name="Uehling J."/>
            <person name="Grigoriev I.V."/>
            <person name="Vagvolgyi C."/>
            <person name="Papp T."/>
            <person name="Martin F.M."/>
            <person name="Miettinen O."/>
            <person name="Hibbett D.S."/>
            <person name="Nagy L.G."/>
        </authorList>
    </citation>
    <scope>NUCLEOTIDE SEQUENCE [LARGE SCALE GENOMIC DNA]</scope>
    <source>
        <strain evidence="3 4">FP101781</strain>
    </source>
</reference>
<dbReference type="Gene3D" id="1.10.510.10">
    <property type="entry name" value="Transferase(Phosphotransferase) domain 1"/>
    <property type="match status" value="1"/>
</dbReference>
<dbReference type="EMBL" id="QPFP01000131">
    <property type="protein sequence ID" value="TEB20798.1"/>
    <property type="molecule type" value="Genomic_DNA"/>
</dbReference>
<dbReference type="Pfam" id="PF17667">
    <property type="entry name" value="Pkinase_fungal"/>
    <property type="match status" value="2"/>
</dbReference>
<proteinExistence type="predicted"/>
<feature type="region of interest" description="Disordered" evidence="1">
    <location>
        <begin position="736"/>
        <end position="766"/>
    </location>
</feature>
<evidence type="ECO:0000313" key="4">
    <source>
        <dbReference type="Proteomes" id="UP000298030"/>
    </source>
</evidence>
<dbReference type="PANTHER" id="PTHR38248:SF2">
    <property type="entry name" value="FUNK1 11"/>
    <property type="match status" value="1"/>
</dbReference>
<feature type="compositionally biased region" description="Polar residues" evidence="1">
    <location>
        <begin position="1"/>
        <end position="10"/>
    </location>
</feature>
<keyword evidence="4" id="KW-1185">Reference proteome</keyword>
<feature type="domain" description="Fungal-type protein kinase" evidence="2">
    <location>
        <begin position="353"/>
        <end position="490"/>
    </location>
</feature>
<accession>A0A4Y7SG70</accession>
<dbReference type="AlphaFoldDB" id="A0A4Y7SG70"/>
<dbReference type="InterPro" id="IPR040976">
    <property type="entry name" value="Pkinase_fungal"/>
</dbReference>
<comment type="caution">
    <text evidence="3">The sequence shown here is derived from an EMBL/GenBank/DDBJ whole genome shotgun (WGS) entry which is preliminary data.</text>
</comment>
<evidence type="ECO:0000313" key="3">
    <source>
        <dbReference type="EMBL" id="TEB20798.1"/>
    </source>
</evidence>